<comment type="cofactor">
    <cofactor evidence="1">
        <name>FAD</name>
        <dbReference type="ChEBI" id="CHEBI:57692"/>
    </cofactor>
</comment>
<dbReference type="GO" id="GO:0071949">
    <property type="term" value="F:FAD binding"/>
    <property type="evidence" value="ECO:0007669"/>
    <property type="project" value="InterPro"/>
</dbReference>
<gene>
    <name evidence="7" type="ORF">DQG23_23005</name>
</gene>
<dbReference type="SUPFAM" id="SSF56176">
    <property type="entry name" value="FAD-binding/transporter-associated domain-like"/>
    <property type="match status" value="1"/>
</dbReference>
<comment type="similarity">
    <text evidence="2">Belongs to the oxygen-dependent FAD-linked oxidoreductase family.</text>
</comment>
<evidence type="ECO:0000256" key="3">
    <source>
        <dbReference type="ARBA" id="ARBA00022630"/>
    </source>
</evidence>
<accession>A0A329MHC5</accession>
<sequence>MFEQLKAELIGRLILTGEEGYHDRRKIWNTAFDKHPAAIVVCKAASDAVAAVKFAKEKEFAVTIRGGGHHVAGTAICDGGIMVDFSEMRKVTVDLERRVAIVEPGATLGDVDAETQKYGMVTPTGTVTETGIAGLALCGGTGYLRGKYGLTSDNIVSVRMVTADGEHLQVNAQENPDLFWAIRGGGGNFGIVTSFEFQLYPLGPEVLALDVMYDYKDAKQVLRNTQAFLRTAPDEVSFNMMTFQMPAAPGVPESLHNKRVIVIAGLYAGDKDGGEKAVQPLRELAQPISDNTGIVRYTELQSRFDLAAPKNVAVAGTSLFIKEFNDEAIDALLAKIELLPRPSLLVQFWECHGKMNRIPSDATAFAVRDASFLLCFDVDYPMEEEKTFKDWIESAYETMLPYSVRKTSYLNTVRNDRQITKDTYGDNYAKLASIKHKYDPTNFFRHNHNIEPQA</sequence>
<protein>
    <submittedName>
        <fullName evidence="7">FAD-binding oxidoreductase</fullName>
    </submittedName>
</protein>
<evidence type="ECO:0000313" key="7">
    <source>
        <dbReference type="EMBL" id="RAV19018.1"/>
    </source>
</evidence>
<dbReference type="Pfam" id="PF01565">
    <property type="entry name" value="FAD_binding_4"/>
    <property type="match status" value="1"/>
</dbReference>
<proteinExistence type="inferred from homology"/>
<evidence type="ECO:0000256" key="4">
    <source>
        <dbReference type="ARBA" id="ARBA00022827"/>
    </source>
</evidence>
<evidence type="ECO:0000256" key="1">
    <source>
        <dbReference type="ARBA" id="ARBA00001974"/>
    </source>
</evidence>
<dbReference type="RefSeq" id="WP_113033226.1">
    <property type="nucleotide sequence ID" value="NZ_QMFB01000014.1"/>
</dbReference>
<dbReference type="Gene3D" id="3.30.465.10">
    <property type="match status" value="1"/>
</dbReference>
<dbReference type="GO" id="GO:0016491">
    <property type="term" value="F:oxidoreductase activity"/>
    <property type="evidence" value="ECO:0007669"/>
    <property type="project" value="UniProtKB-KW"/>
</dbReference>
<dbReference type="AlphaFoldDB" id="A0A329MHC5"/>
<dbReference type="InterPro" id="IPR016166">
    <property type="entry name" value="FAD-bd_PCMH"/>
</dbReference>
<comment type="caution">
    <text evidence="7">The sequence shown here is derived from an EMBL/GenBank/DDBJ whole genome shotgun (WGS) entry which is preliminary data.</text>
</comment>
<keyword evidence="5" id="KW-0560">Oxidoreductase</keyword>
<reference evidence="7 8" key="1">
    <citation type="journal article" date="2009" name="Int. J. Syst. Evol. Microbiol.">
        <title>Paenibacillus contaminans sp. nov., isolated from a contaminated laboratory plate.</title>
        <authorList>
            <person name="Chou J.H."/>
            <person name="Lee J.H."/>
            <person name="Lin M.C."/>
            <person name="Chang P.S."/>
            <person name="Arun A.B."/>
            <person name="Young C.C."/>
            <person name="Chen W.M."/>
        </authorList>
    </citation>
    <scope>NUCLEOTIDE SEQUENCE [LARGE SCALE GENOMIC DNA]</scope>
    <source>
        <strain evidence="7 8">CKOBP-6</strain>
    </source>
</reference>
<dbReference type="Proteomes" id="UP000250369">
    <property type="component" value="Unassembled WGS sequence"/>
</dbReference>
<dbReference type="InterPro" id="IPR050416">
    <property type="entry name" value="FAD-linked_Oxidoreductase"/>
</dbReference>
<evidence type="ECO:0000313" key="8">
    <source>
        <dbReference type="Proteomes" id="UP000250369"/>
    </source>
</evidence>
<dbReference type="PROSITE" id="PS51387">
    <property type="entry name" value="FAD_PCMH"/>
    <property type="match status" value="1"/>
</dbReference>
<evidence type="ECO:0000256" key="2">
    <source>
        <dbReference type="ARBA" id="ARBA00005466"/>
    </source>
</evidence>
<keyword evidence="3" id="KW-0285">Flavoprotein</keyword>
<evidence type="ECO:0000259" key="6">
    <source>
        <dbReference type="PROSITE" id="PS51387"/>
    </source>
</evidence>
<keyword evidence="4" id="KW-0274">FAD</keyword>
<dbReference type="InterPro" id="IPR006094">
    <property type="entry name" value="Oxid_FAD_bind_N"/>
</dbReference>
<dbReference type="InterPro" id="IPR016169">
    <property type="entry name" value="FAD-bd_PCMH_sub2"/>
</dbReference>
<dbReference type="InterPro" id="IPR036318">
    <property type="entry name" value="FAD-bd_PCMH-like_sf"/>
</dbReference>
<dbReference type="Gene3D" id="3.30.43.10">
    <property type="entry name" value="Uridine Diphospho-n-acetylenolpyruvylglucosamine Reductase, domain 2"/>
    <property type="match status" value="1"/>
</dbReference>
<evidence type="ECO:0000256" key="5">
    <source>
        <dbReference type="ARBA" id="ARBA00023002"/>
    </source>
</evidence>
<dbReference type="Pfam" id="PF08031">
    <property type="entry name" value="BBE"/>
    <property type="match status" value="1"/>
</dbReference>
<feature type="domain" description="FAD-binding PCMH-type" evidence="6">
    <location>
        <begin position="32"/>
        <end position="202"/>
    </location>
</feature>
<organism evidence="7 8">
    <name type="scientific">Paenibacillus contaminans</name>
    <dbReference type="NCBI Taxonomy" id="450362"/>
    <lineage>
        <taxon>Bacteria</taxon>
        <taxon>Bacillati</taxon>
        <taxon>Bacillota</taxon>
        <taxon>Bacilli</taxon>
        <taxon>Bacillales</taxon>
        <taxon>Paenibacillaceae</taxon>
        <taxon>Paenibacillus</taxon>
    </lineage>
</organism>
<dbReference type="OrthoDB" id="545125at2"/>
<dbReference type="Gene3D" id="3.40.462.20">
    <property type="match status" value="1"/>
</dbReference>
<dbReference type="InterPro" id="IPR012951">
    <property type="entry name" value="BBE"/>
</dbReference>
<keyword evidence="8" id="KW-1185">Reference proteome</keyword>
<dbReference type="EMBL" id="QMFB01000014">
    <property type="protein sequence ID" value="RAV19018.1"/>
    <property type="molecule type" value="Genomic_DNA"/>
</dbReference>
<dbReference type="PANTHER" id="PTHR42973:SF39">
    <property type="entry name" value="FAD-BINDING PCMH-TYPE DOMAIN-CONTAINING PROTEIN"/>
    <property type="match status" value="1"/>
</dbReference>
<name>A0A329MHC5_9BACL</name>
<dbReference type="InterPro" id="IPR016167">
    <property type="entry name" value="FAD-bd_PCMH_sub1"/>
</dbReference>
<dbReference type="PANTHER" id="PTHR42973">
    <property type="entry name" value="BINDING OXIDOREDUCTASE, PUTATIVE (AFU_ORTHOLOGUE AFUA_1G17690)-RELATED"/>
    <property type="match status" value="1"/>
</dbReference>